<reference evidence="5 6" key="1">
    <citation type="journal article" date="2015" name="Genome Announc.">
        <title>Expanding the biotechnology potential of lactobacilli through comparative genomics of 213 strains and associated genera.</title>
        <authorList>
            <person name="Sun Z."/>
            <person name="Harris H.M."/>
            <person name="McCann A."/>
            <person name="Guo C."/>
            <person name="Argimon S."/>
            <person name="Zhang W."/>
            <person name="Yang X."/>
            <person name="Jeffery I.B."/>
            <person name="Cooney J.C."/>
            <person name="Kagawa T.F."/>
            <person name="Liu W."/>
            <person name="Song Y."/>
            <person name="Salvetti E."/>
            <person name="Wrobel A."/>
            <person name="Rasinkangas P."/>
            <person name="Parkhill J."/>
            <person name="Rea M.C."/>
            <person name="O'Sullivan O."/>
            <person name="Ritari J."/>
            <person name="Douillard F.P."/>
            <person name="Paul Ross R."/>
            <person name="Yang R."/>
            <person name="Briner A.E."/>
            <person name="Felis G.E."/>
            <person name="de Vos W.M."/>
            <person name="Barrangou R."/>
            <person name="Klaenhammer T.R."/>
            <person name="Caufield P.W."/>
            <person name="Cui Y."/>
            <person name="Zhang H."/>
            <person name="O'Toole P.W."/>
        </authorList>
    </citation>
    <scope>NUCLEOTIDE SEQUENCE [LARGE SCALE GENOMIC DNA]</scope>
    <source>
        <strain evidence="5 6">DSM 24301</strain>
    </source>
</reference>
<dbReference type="GO" id="GO:0003677">
    <property type="term" value="F:DNA binding"/>
    <property type="evidence" value="ECO:0007669"/>
    <property type="project" value="UniProtKB-KW"/>
</dbReference>
<dbReference type="STRING" id="1293598.IV56_GL002205"/>
<organism evidence="5 6">
    <name type="scientific">Lacticaseibacillus saniviri JCM 17471 = DSM 24301</name>
    <dbReference type="NCBI Taxonomy" id="1293598"/>
    <lineage>
        <taxon>Bacteria</taxon>
        <taxon>Bacillati</taxon>
        <taxon>Bacillota</taxon>
        <taxon>Bacilli</taxon>
        <taxon>Lactobacillales</taxon>
        <taxon>Lactobacillaceae</taxon>
        <taxon>Lacticaseibacillus</taxon>
    </lineage>
</organism>
<dbReference type="SMART" id="SM00347">
    <property type="entry name" value="HTH_MARR"/>
    <property type="match status" value="1"/>
</dbReference>
<dbReference type="InterPro" id="IPR036390">
    <property type="entry name" value="WH_DNA-bd_sf"/>
</dbReference>
<accession>A0A0R2MW14</accession>
<dbReference type="PROSITE" id="PS50995">
    <property type="entry name" value="HTH_MARR_2"/>
    <property type="match status" value="1"/>
</dbReference>
<dbReference type="EMBL" id="JQCE01000009">
    <property type="protein sequence ID" value="KRO17719.1"/>
    <property type="molecule type" value="Genomic_DNA"/>
</dbReference>
<feature type="domain" description="HTH marR-type" evidence="4">
    <location>
        <begin position="4"/>
        <end position="155"/>
    </location>
</feature>
<keyword evidence="2" id="KW-0238">DNA-binding</keyword>
<dbReference type="GO" id="GO:0003700">
    <property type="term" value="F:DNA-binding transcription factor activity"/>
    <property type="evidence" value="ECO:0007669"/>
    <property type="project" value="InterPro"/>
</dbReference>
<evidence type="ECO:0000313" key="6">
    <source>
        <dbReference type="Proteomes" id="UP000050969"/>
    </source>
</evidence>
<keyword evidence="3" id="KW-0804">Transcription</keyword>
<comment type="caution">
    <text evidence="5">The sequence shown here is derived from an EMBL/GenBank/DDBJ whole genome shotgun (WGS) entry which is preliminary data.</text>
</comment>
<protein>
    <recommendedName>
        <fullName evidence="4">HTH marR-type domain-containing protein</fullName>
    </recommendedName>
</protein>
<evidence type="ECO:0000256" key="3">
    <source>
        <dbReference type="ARBA" id="ARBA00023163"/>
    </source>
</evidence>
<dbReference type="RefSeq" id="WP_054777934.1">
    <property type="nucleotide sequence ID" value="NZ_BBBX01000022.1"/>
</dbReference>
<keyword evidence="6" id="KW-1185">Reference proteome</keyword>
<dbReference type="Proteomes" id="UP000050969">
    <property type="component" value="Unassembled WGS sequence"/>
</dbReference>
<dbReference type="Pfam" id="PF01047">
    <property type="entry name" value="MarR"/>
    <property type="match status" value="1"/>
</dbReference>
<keyword evidence="1" id="KW-0805">Transcription regulation</keyword>
<dbReference type="AlphaFoldDB" id="A0A0R2MW14"/>
<proteinExistence type="predicted"/>
<gene>
    <name evidence="5" type="ORF">IV56_GL002205</name>
</gene>
<sequence>MKKTDELQQVIARIRNEADEDPERAWLAAHAQTPAVADLVGKSKHFTHSELMILTVLARADAAVPFKAIQEESDLSQGMLSRYVDRLAKQKLIEKFHTPTNKKAVVLRTTSMGQEIGQLHDELHRRQQQNYDAVLTRYSDADLTLVTHFLNDLMDAREHLD</sequence>
<dbReference type="InterPro" id="IPR052067">
    <property type="entry name" value="Metal_resp_HTH_trans_reg"/>
</dbReference>
<evidence type="ECO:0000259" key="4">
    <source>
        <dbReference type="PROSITE" id="PS50995"/>
    </source>
</evidence>
<dbReference type="InterPro" id="IPR000835">
    <property type="entry name" value="HTH_MarR-typ"/>
</dbReference>
<dbReference type="PANTHER" id="PTHR35790">
    <property type="entry name" value="HTH-TYPE TRANSCRIPTIONAL REGULATOR PCHR"/>
    <property type="match status" value="1"/>
</dbReference>
<evidence type="ECO:0000256" key="2">
    <source>
        <dbReference type="ARBA" id="ARBA00023125"/>
    </source>
</evidence>
<dbReference type="OrthoDB" id="1629605at2"/>
<dbReference type="InterPro" id="IPR036388">
    <property type="entry name" value="WH-like_DNA-bd_sf"/>
</dbReference>
<evidence type="ECO:0000256" key="1">
    <source>
        <dbReference type="ARBA" id="ARBA00023015"/>
    </source>
</evidence>
<evidence type="ECO:0000313" key="5">
    <source>
        <dbReference type="EMBL" id="KRO17719.1"/>
    </source>
</evidence>
<name>A0A0R2MW14_9LACO</name>
<dbReference type="SUPFAM" id="SSF46785">
    <property type="entry name" value="Winged helix' DNA-binding domain"/>
    <property type="match status" value="1"/>
</dbReference>
<dbReference type="Gene3D" id="1.10.10.10">
    <property type="entry name" value="Winged helix-like DNA-binding domain superfamily/Winged helix DNA-binding domain"/>
    <property type="match status" value="1"/>
</dbReference>
<dbReference type="PATRIC" id="fig|1293598.4.peg.2307"/>
<dbReference type="PANTHER" id="PTHR35790:SF4">
    <property type="entry name" value="HTH-TYPE TRANSCRIPTIONAL REGULATOR PCHR"/>
    <property type="match status" value="1"/>
</dbReference>